<dbReference type="FunFam" id="3.40.50.2020:FF:000014">
    <property type="entry name" value="Ribose-phosphate pyrophosphokinase 1"/>
    <property type="match status" value="1"/>
</dbReference>
<keyword evidence="8" id="KW-0067">ATP-binding</keyword>
<dbReference type="GO" id="GO:0000287">
    <property type="term" value="F:magnesium ion binding"/>
    <property type="evidence" value="ECO:0007669"/>
    <property type="project" value="InterPro"/>
</dbReference>
<dbReference type="Gene3D" id="3.40.50.2020">
    <property type="match status" value="2"/>
</dbReference>
<reference evidence="10" key="1">
    <citation type="submission" date="2021-02" db="EMBL/GenBank/DDBJ databases">
        <authorList>
            <person name="Dougan E. K."/>
            <person name="Rhodes N."/>
            <person name="Thang M."/>
            <person name="Chan C."/>
        </authorList>
    </citation>
    <scope>NUCLEOTIDE SEQUENCE</scope>
</reference>
<accession>A0A812UKC0</accession>
<dbReference type="OrthoDB" id="413572at2759"/>
<dbReference type="SUPFAM" id="SSF53271">
    <property type="entry name" value="PRTase-like"/>
    <property type="match status" value="1"/>
</dbReference>
<keyword evidence="7" id="KW-0418">Kinase</keyword>
<evidence type="ECO:0000256" key="8">
    <source>
        <dbReference type="ARBA" id="ARBA00022840"/>
    </source>
</evidence>
<dbReference type="Proteomes" id="UP000604046">
    <property type="component" value="Unassembled WGS sequence"/>
</dbReference>
<organism evidence="10 11">
    <name type="scientific">Symbiodinium natans</name>
    <dbReference type="NCBI Taxonomy" id="878477"/>
    <lineage>
        <taxon>Eukaryota</taxon>
        <taxon>Sar</taxon>
        <taxon>Alveolata</taxon>
        <taxon>Dinophyceae</taxon>
        <taxon>Suessiales</taxon>
        <taxon>Symbiodiniaceae</taxon>
        <taxon>Symbiodinium</taxon>
    </lineage>
</organism>
<sequence length="2609" mass="283583">MASSDDECDDDDFDAEDESYQAIRIPLGHPPVVFGLPGSDHLLQQVLAHLRWRSGECHFAMFDNGEIGAKVLQTVTNHDVFVIIVRNDTMSEVNFSLMRLLLLVDALRGESPHRLTVVMPCLEYARQDRKLMAGEAIPPKLMFRCIKTAGAERFVTVDLHNQAEGAFSPPGMVLDELSSDRYLADFIRQNIPVFDEERVLVCATSGGGMKFTRRMADILGVGFIMADRFRQKVSYKYDFASGDRAFPILIESLPINLTEDVDPSLGLLFVFSEAVVPGAGLVELVALGDVRALSFVDGQVSLVTNGTYGNRSILVTPATELRPDLEYDVRLRADVVRDLAGNPLQYCKILFRTGGSPENFVVFAPYIQDPMSPLLVSFRTSEHGLYGSTSDLYRLELWVESSLLFAAPSQTTGCSIVLEISDTFPALQQCRFDQGRFTLTLQSPLQSSTEYTFVMQWPISALGSGESMVTWNLVTARTYAGDWIEVQELVPWRHRFADHLQTVVNGSDVSVHSWQVLPSAGAFSNSSSQVSGPETLREYDFAIEFGGQGMLAGSRLRLIGSPLIGWSTEASRPVNASMLTTLLQMPWNTRSGPWRQTRGCGHFFPGDFPAQTSCELLEYNAGGPTYGLELRLPSSASTLLPLRPYTFSLSVPGIKQPLAAAVRWEAILSQWVAGAFEHSPVAVSGSVMLSNTTEGMSLEVLSSTYKYPAPMGSILSRVEIELKLGVFAPPGPGSVILELLEPEDARMETCEPVAGIAWLGESPPDMSVTGTASRASWHMEYGARRNFIIYPRVAYRTACWVYNGPSPLMYSTWRLAVEVLVENSALTFDAHASSYQYFVVPAFAAAQILPTHPVLGKFQVLLIRAALPERDGFSLTHWRTPAHRLQLLAPNGFAFPDGPCPDFWPMSSLPPVPRTSCTAAVPKPRAVDVQVDLEAGFEPGQSFAFQISVENPPESFWSTASADELLLHASGWSLTLIEGNGMPVALMENIPSVRSSVTAALRPNDPASIYDSSFRLYKKQISILAIFAEDQRAGQTTRVQVDFMLQTPLRTGDSLVVTVPSLFSWVMPARLYDPLTTGSLQRFPTIEPEIDAAAAWILRVAIQGTARAEVSYAIAADVINPSSVEWTALDAAFNYWQLESLYRYLPFESFESRRDVGVRRGYDVIGALQYCAAAPSSRLRGFDSWVSLSFQLAEPLGVQSWRQPELPSSVRVLLPQGFSVFPAEQGNNCSSVLKMADPESPKLPVLQFPRGYSPLPDLDSFVCVSNVERTDLTLAFSDVSDSAGQRLLPHVVYAFRLRVQSPRFDQIRGQYWSLETLTAQGQVRQSCSVDAWELSDLLAGVSGSGLSGMAPTLETTFTLQMQGSALDAFSATQLSLELQAPVGFVFFRDCAAKWPAIQPETAWQLTGCIGDGATARVDVLRLAAGEDMEISATVRLPSWAIDGQVHLWSVRGTAQDARFEANELMGPSPAELGDVRLQPLSSILFRAEAVTQSAVLSFVPAVELPAGGFIEVALPGQDAFVFVAEAPCLSLIEDPLSLLPQVLEIQGGGQSAQSCDLATSCTWPKLFDCSKRSSSVRIQVAEVLAPGVRHCFGIQASVPEGRSVPAFPLRLQSVDESGLVLEIAPLVGQGHYDLGVAPVVQTLAHLSLCYPGRLPSVEPVDIVLSFALSSLILASTSQTLSARFCLAGLELGSNAPLTCTVLEPSAQAAQAACRLLTGCGTCISLESDDLWTPFERVILSFPAILNAGAVPGVDLELLTSSTGSVSVLQGKSYLTSLPILPILPLRVVAPVAPTLDTVISVSLVIDWQEIASGPVSLLLSPTAGESPAILDVSLPFGLTAFAGTACSPVQCEQAPPDEAAPEPVLRFLLQRPVGSAPWEARRLRELRELAVENLPAQLQVNLFATAPVSAESRWRFVLRTETLKALGAIALPGFAVVYPVALAVQTSSQRAGSLFSRFVLEFKLSSALQSGSFLHIRTPDGIVSEPDKVEPEYLFEVASLPASWLNMTNALLFRAMQDLAADVAYTINVPMVNPILMPLVNEWLVQVLEIDFAATGLPNSIGRNQGFEVYGEFEHFGMSVQSAVPLVAAPALVQFKLRTPFPEPSATFQLRIVNFGVAGRASVFDPGNCILDATRPSSTLAVQPPEILLLTPSDCLVSSNGLVADLVFDEQVFTNQDYSFWIWIRNPEHTSQLSLQTFAASTVANGDQIVHQTSFLSSALLTLRGRLSPGSYAAGASHRAVLSIYTGSSLRGQRGSIEVQLPLGFLASCQSDLARGVRSVSVLHYPVSGSEIGDFRPRGALPTTARCRSFDSPPILQVYWRSLFGRSELTPPYEFAFGLTNPTGPLTANSWVVTIFEGENQDFAVDASGPAGIEGFEVCDPMTNASLRREDASIISLVLSVGVDVPASFDLLLRIELRSSLSARAYLQCPDTSLWQPRENLRNHISVTAQGLPRYTTCVEEPEVSQTEEYIASAHQHNSAVLFVLPYARFYGIQAEPLGLEVRMRRVSEGFSVLEPSPAEAASELVNFNLEANGRRVRCGSLPLGRGARDEGVRTDLGVPSFFVSLEAVVRNATWDVPLMLTVLLIGMLVPPLGGLNRVYLEAGTRVFL</sequence>
<evidence type="ECO:0000256" key="6">
    <source>
        <dbReference type="ARBA" id="ARBA00022741"/>
    </source>
</evidence>
<comment type="caution">
    <text evidence="10">The sequence shown here is derived from an EMBL/GenBank/DDBJ whole genome shotgun (WGS) entry which is preliminary data.</text>
</comment>
<proteinExistence type="inferred from homology"/>
<dbReference type="SMART" id="SM01400">
    <property type="entry name" value="Pribosyltran_N"/>
    <property type="match status" value="1"/>
</dbReference>
<evidence type="ECO:0000313" key="10">
    <source>
        <dbReference type="EMBL" id="CAE7568251.1"/>
    </source>
</evidence>
<evidence type="ECO:0000259" key="9">
    <source>
        <dbReference type="Pfam" id="PF13793"/>
    </source>
</evidence>
<feature type="domain" description="Ribose-phosphate pyrophosphokinase N-terminal" evidence="9">
    <location>
        <begin position="33"/>
        <end position="150"/>
    </location>
</feature>
<name>A0A812UKC0_9DINO</name>
<dbReference type="GO" id="GO:0006015">
    <property type="term" value="P:5-phosphoribose 1-diphosphate biosynthetic process"/>
    <property type="evidence" value="ECO:0007669"/>
    <property type="project" value="TreeGrafter"/>
</dbReference>
<dbReference type="NCBIfam" id="TIGR01251">
    <property type="entry name" value="ribP_PPkin"/>
    <property type="match status" value="1"/>
</dbReference>
<dbReference type="EC" id="2.7.6.1" evidence="3"/>
<evidence type="ECO:0000256" key="1">
    <source>
        <dbReference type="ARBA" id="ARBA00004996"/>
    </source>
</evidence>
<dbReference type="InterPro" id="IPR005946">
    <property type="entry name" value="Rib-P_diPkinase"/>
</dbReference>
<evidence type="ECO:0000256" key="3">
    <source>
        <dbReference type="ARBA" id="ARBA00013247"/>
    </source>
</evidence>
<dbReference type="GO" id="GO:0004749">
    <property type="term" value="F:ribose phosphate diphosphokinase activity"/>
    <property type="evidence" value="ECO:0007669"/>
    <property type="project" value="UniProtKB-EC"/>
</dbReference>
<dbReference type="GO" id="GO:0005737">
    <property type="term" value="C:cytoplasm"/>
    <property type="evidence" value="ECO:0007669"/>
    <property type="project" value="TreeGrafter"/>
</dbReference>
<dbReference type="GO" id="GO:0006164">
    <property type="term" value="P:purine nucleotide biosynthetic process"/>
    <property type="evidence" value="ECO:0007669"/>
    <property type="project" value="TreeGrafter"/>
</dbReference>
<evidence type="ECO:0000256" key="2">
    <source>
        <dbReference type="ARBA" id="ARBA00006478"/>
    </source>
</evidence>
<keyword evidence="5" id="KW-0545">Nucleotide biosynthesis</keyword>
<keyword evidence="6" id="KW-0547">Nucleotide-binding</keyword>
<gene>
    <name evidence="10" type="primary">prs</name>
    <name evidence="10" type="ORF">SNAT2548_LOCUS32267</name>
</gene>
<dbReference type="GO" id="GO:0016301">
    <property type="term" value="F:kinase activity"/>
    <property type="evidence" value="ECO:0007669"/>
    <property type="project" value="UniProtKB-KW"/>
</dbReference>
<dbReference type="Pfam" id="PF13793">
    <property type="entry name" value="Pribosyltran_N"/>
    <property type="match status" value="1"/>
</dbReference>
<dbReference type="InterPro" id="IPR029099">
    <property type="entry name" value="Pribosyltran_N"/>
</dbReference>
<protein>
    <recommendedName>
        <fullName evidence="3">ribose-phosphate diphosphokinase</fullName>
        <ecNumber evidence="3">2.7.6.1</ecNumber>
    </recommendedName>
</protein>
<evidence type="ECO:0000256" key="7">
    <source>
        <dbReference type="ARBA" id="ARBA00022777"/>
    </source>
</evidence>
<comment type="similarity">
    <text evidence="2">Belongs to the ribose-phosphate pyrophosphokinase family.</text>
</comment>
<dbReference type="GO" id="GO:0002189">
    <property type="term" value="C:ribose phosphate diphosphokinase complex"/>
    <property type="evidence" value="ECO:0007669"/>
    <property type="project" value="TreeGrafter"/>
</dbReference>
<dbReference type="PANTHER" id="PTHR10210:SF32">
    <property type="entry name" value="RIBOSE-PHOSPHATE PYROPHOSPHOKINASE 2"/>
    <property type="match status" value="1"/>
</dbReference>
<dbReference type="EMBL" id="CAJNDS010002702">
    <property type="protein sequence ID" value="CAE7568251.1"/>
    <property type="molecule type" value="Genomic_DNA"/>
</dbReference>
<dbReference type="PANTHER" id="PTHR10210">
    <property type="entry name" value="RIBOSE-PHOSPHATE DIPHOSPHOKINASE FAMILY MEMBER"/>
    <property type="match status" value="1"/>
</dbReference>
<evidence type="ECO:0000256" key="5">
    <source>
        <dbReference type="ARBA" id="ARBA00022727"/>
    </source>
</evidence>
<keyword evidence="4" id="KW-0808">Transferase</keyword>
<evidence type="ECO:0000256" key="4">
    <source>
        <dbReference type="ARBA" id="ARBA00022679"/>
    </source>
</evidence>
<dbReference type="GO" id="GO:0005524">
    <property type="term" value="F:ATP binding"/>
    <property type="evidence" value="ECO:0007669"/>
    <property type="project" value="UniProtKB-KW"/>
</dbReference>
<evidence type="ECO:0000313" key="11">
    <source>
        <dbReference type="Proteomes" id="UP000604046"/>
    </source>
</evidence>
<dbReference type="InterPro" id="IPR029057">
    <property type="entry name" value="PRTase-like"/>
</dbReference>
<keyword evidence="11" id="KW-1185">Reference proteome</keyword>
<comment type="pathway">
    <text evidence="1">Metabolic intermediate biosynthesis; 5-phospho-alpha-D-ribose 1-diphosphate biosynthesis; 5-phospho-alpha-D-ribose 1-diphosphate from D-ribose 5-phosphate (route I): step 1/1.</text>
</comment>